<protein>
    <submittedName>
        <fullName evidence="2">Uncharacterized protein</fullName>
    </submittedName>
</protein>
<comment type="caution">
    <text evidence="2">The sequence shown here is derived from an EMBL/GenBank/DDBJ whole genome shotgun (WGS) entry which is preliminary data.</text>
</comment>
<evidence type="ECO:0000256" key="1">
    <source>
        <dbReference type="SAM" id="SignalP"/>
    </source>
</evidence>
<dbReference type="EMBL" id="NISJ01000002">
    <property type="protein sequence ID" value="OWR00050.1"/>
    <property type="molecule type" value="Genomic_DNA"/>
</dbReference>
<keyword evidence="3" id="KW-1185">Reference proteome</keyword>
<accession>A0A246K396</accession>
<keyword evidence="1" id="KW-0732">Signal</keyword>
<dbReference type="Proteomes" id="UP000197097">
    <property type="component" value="Unassembled WGS sequence"/>
</dbReference>
<feature type="signal peptide" evidence="1">
    <location>
        <begin position="1"/>
        <end position="21"/>
    </location>
</feature>
<evidence type="ECO:0000313" key="2">
    <source>
        <dbReference type="EMBL" id="OWR00050.1"/>
    </source>
</evidence>
<evidence type="ECO:0000313" key="3">
    <source>
        <dbReference type="Proteomes" id="UP000197097"/>
    </source>
</evidence>
<proteinExistence type="predicted"/>
<dbReference type="AlphaFoldDB" id="A0A246K396"/>
<sequence length="205" mass="21648">MRAFLISSALAAAFVATPAAAEGRCVTLPVSTSDAASSAPLVAIAPEEAAVPARLAPLAADSPWQARFEAAADELFVALQSRDESRWQPLLGGRWLGEADRSAIAAMIDDPCGAFGALLKAPDPIERRILGWNIPASYSAADKAEIAARPEAEALACWSARSATAWPLTAAEADNRGDRPYACARIAYSVRGDTPLWRGFIETPR</sequence>
<reference evidence="2 3" key="1">
    <citation type="journal article" date="2002" name="Int. J. Syst. Evol. Microbiol.">
        <title>Sphingopyxis witflariensis sp. nov., isolated from activated sludge.</title>
        <authorList>
            <person name="Kampfer P."/>
            <person name="Witzenberger R."/>
            <person name="Denner E.B."/>
            <person name="Busse H.J."/>
            <person name="Neef A."/>
        </authorList>
    </citation>
    <scope>NUCLEOTIDE SEQUENCE [LARGE SCALE GENOMIC DNA]</scope>
    <source>
        <strain evidence="2 3">DSM 14551</strain>
    </source>
</reference>
<gene>
    <name evidence="2" type="ORF">CDQ91_04520</name>
</gene>
<name>A0A246K396_9SPHN</name>
<organism evidence="2 3">
    <name type="scientific">Sphingopyxis witflariensis</name>
    <dbReference type="NCBI Taxonomy" id="173675"/>
    <lineage>
        <taxon>Bacteria</taxon>
        <taxon>Pseudomonadati</taxon>
        <taxon>Pseudomonadota</taxon>
        <taxon>Alphaproteobacteria</taxon>
        <taxon>Sphingomonadales</taxon>
        <taxon>Sphingomonadaceae</taxon>
        <taxon>Sphingopyxis</taxon>
    </lineage>
</organism>
<feature type="chain" id="PRO_5012173638" evidence="1">
    <location>
        <begin position="22"/>
        <end position="205"/>
    </location>
</feature>